<dbReference type="Gene3D" id="1.10.510.10">
    <property type="entry name" value="Transferase(Phosphotransferase) domain 1"/>
    <property type="match status" value="1"/>
</dbReference>
<accession>A0A919VWC6</accession>
<evidence type="ECO:0008006" key="3">
    <source>
        <dbReference type="Google" id="ProtNLM"/>
    </source>
</evidence>
<dbReference type="SUPFAM" id="SSF56112">
    <property type="entry name" value="Protein kinase-like (PK-like)"/>
    <property type="match status" value="1"/>
</dbReference>
<keyword evidence="2" id="KW-1185">Reference proteome</keyword>
<comment type="caution">
    <text evidence="1">The sequence shown here is derived from an EMBL/GenBank/DDBJ whole genome shotgun (WGS) entry which is preliminary data.</text>
</comment>
<evidence type="ECO:0000313" key="1">
    <source>
        <dbReference type="EMBL" id="GIM79301.1"/>
    </source>
</evidence>
<proteinExistence type="predicted"/>
<gene>
    <name evidence="1" type="ORF">Aco04nite_64790</name>
</gene>
<name>A0A919VWC6_9ACTN</name>
<dbReference type="Proteomes" id="UP000680865">
    <property type="component" value="Unassembled WGS sequence"/>
</dbReference>
<dbReference type="EMBL" id="BOQP01000037">
    <property type="protein sequence ID" value="GIM79301.1"/>
    <property type="molecule type" value="Genomic_DNA"/>
</dbReference>
<sequence length="500" mass="53245">MPADRIARETLGTLATTLGSGGQGTVYLVPGVPPRAYKEYAAPHLAELNEQALTGMVHFLAAARPQDAALVRERAAWPSAVVVRDGRVVGFTMPCVPPGFQVRMRFPSGHRMKLAQMQLLLNDDAFLAARELAIDDRLRLEILRDAAETLATFHRLGVVVGDLSPNNLFFSLAGRPRCFFIDCDAMRLRGATVLAQADTPDWETPPQEQQATTASDVYKFGLLCARLFAGDQSTTDATAVRRAGIAVHALTVRSLAVGPAGRPPMQDWCRALEALRVPAQPVVPAGPGPAARAARAAGRWTGRRVRGMRPGKIIRYALLLTLLAFCAPQVSSCAGFVRAALDTMRSNSSEQTAAEQANGFTQLLAGSGRDRERVIAAVSNVKECRKLSAAASDLRAAATARGAALERAGALQAGLLPGGAELKSELVSALGHSQAADDAYARWAARAGDRGCGSAVMKGADRAEGDAESKKATAAKKRVAELWNPIAKQYGYPTRTYLQI</sequence>
<protein>
    <recommendedName>
        <fullName evidence="3">Protein kinase domain-containing protein</fullName>
    </recommendedName>
</protein>
<reference evidence="1" key="1">
    <citation type="submission" date="2021-03" db="EMBL/GenBank/DDBJ databases">
        <title>Whole genome shotgun sequence of Actinoplanes consettensis NBRC 14913.</title>
        <authorList>
            <person name="Komaki H."/>
            <person name="Tamura T."/>
        </authorList>
    </citation>
    <scope>NUCLEOTIDE SEQUENCE</scope>
    <source>
        <strain evidence="1">NBRC 14913</strain>
    </source>
</reference>
<organism evidence="1 2">
    <name type="scientific">Winogradskya consettensis</name>
    <dbReference type="NCBI Taxonomy" id="113560"/>
    <lineage>
        <taxon>Bacteria</taxon>
        <taxon>Bacillati</taxon>
        <taxon>Actinomycetota</taxon>
        <taxon>Actinomycetes</taxon>
        <taxon>Micromonosporales</taxon>
        <taxon>Micromonosporaceae</taxon>
        <taxon>Winogradskya</taxon>
    </lineage>
</organism>
<dbReference type="InterPro" id="IPR011009">
    <property type="entry name" value="Kinase-like_dom_sf"/>
</dbReference>
<evidence type="ECO:0000313" key="2">
    <source>
        <dbReference type="Proteomes" id="UP000680865"/>
    </source>
</evidence>
<dbReference type="RefSeq" id="WP_213001005.1">
    <property type="nucleotide sequence ID" value="NZ_BAAATW010000031.1"/>
</dbReference>
<dbReference type="AlphaFoldDB" id="A0A919VWC6"/>